<dbReference type="PANTHER" id="PTHR46300">
    <property type="entry name" value="P450, PUTATIVE (EUROFUNG)-RELATED-RELATED"/>
    <property type="match status" value="1"/>
</dbReference>
<organism evidence="16 17">
    <name type="scientific">Steccherinum ochraceum</name>
    <dbReference type="NCBI Taxonomy" id="92696"/>
    <lineage>
        <taxon>Eukaryota</taxon>
        <taxon>Fungi</taxon>
        <taxon>Dikarya</taxon>
        <taxon>Basidiomycota</taxon>
        <taxon>Agaricomycotina</taxon>
        <taxon>Agaricomycetes</taxon>
        <taxon>Polyporales</taxon>
        <taxon>Steccherinaceae</taxon>
        <taxon>Steccherinum</taxon>
    </lineage>
</organism>
<evidence type="ECO:0000256" key="14">
    <source>
        <dbReference type="RuleBase" id="RU000461"/>
    </source>
</evidence>
<dbReference type="EMBL" id="RWJN01000244">
    <property type="protein sequence ID" value="TCD64295.1"/>
    <property type="molecule type" value="Genomic_DNA"/>
</dbReference>
<evidence type="ECO:0008006" key="18">
    <source>
        <dbReference type="Google" id="ProtNLM"/>
    </source>
</evidence>
<comment type="cofactor">
    <cofactor evidence="1 13">
        <name>heme</name>
        <dbReference type="ChEBI" id="CHEBI:30413"/>
    </cofactor>
</comment>
<keyword evidence="11 14" id="KW-0503">Monooxygenase</keyword>
<keyword evidence="8 15" id="KW-1133">Transmembrane helix</keyword>
<sequence>MSPQLSPPKVFDTSFDDLSDATRIVLVGVAIVSILLAVRGILGYTGAFYNGPPLPPGPQGLPIIGNLLDMPKDWPWYTFQQWCETYGDLVFLKLPRASVLVVGSFEAATELLEKRSAIYSDRATTEMLKLMRWDWALAVMPYGSTWRSHRRIAHQYLNYDATQQYRAVQLDEIRASLSRILESPQHAKQHTHQAIVGIITRAVYGMKIKGLDDPFVQLAEKAASGFALALIPAAYLVDLIPILKYIPSWVPGTKMTKLQDQSKDANLAHEQDCHARDVAGVLYVAAADTTSAATRIFLLAMALYPDIQRKAQAELDAKVGGKRLPDFDDLPELVYIEAVAMEVLRWIPVAPVGATHRVMEDDIYKGYKIPKGTIVMANGWQMLRNPEDYPDPETFKPERFIEDGKINRDVKDPSTIAFGFGRRICPGRHLAYNSLVMIIASLLHVFDVAAGQDESGNPAKLTMEMEPGLIIHLKDSPKSFTPRSATAARLIRENREHAIA</sequence>
<dbReference type="SUPFAM" id="SSF48264">
    <property type="entry name" value="Cytochrome P450"/>
    <property type="match status" value="1"/>
</dbReference>
<evidence type="ECO:0000256" key="8">
    <source>
        <dbReference type="ARBA" id="ARBA00022989"/>
    </source>
</evidence>
<dbReference type="PROSITE" id="PS00086">
    <property type="entry name" value="CYTOCHROME_P450"/>
    <property type="match status" value="1"/>
</dbReference>
<dbReference type="PRINTS" id="PR00385">
    <property type="entry name" value="P450"/>
</dbReference>
<keyword evidence="9 14" id="KW-0560">Oxidoreductase</keyword>
<evidence type="ECO:0000256" key="4">
    <source>
        <dbReference type="ARBA" id="ARBA00010617"/>
    </source>
</evidence>
<evidence type="ECO:0000256" key="12">
    <source>
        <dbReference type="ARBA" id="ARBA00023136"/>
    </source>
</evidence>
<evidence type="ECO:0000256" key="13">
    <source>
        <dbReference type="PIRSR" id="PIRSR602401-1"/>
    </source>
</evidence>
<comment type="similarity">
    <text evidence="4 14">Belongs to the cytochrome P450 family.</text>
</comment>
<dbReference type="InterPro" id="IPR002401">
    <property type="entry name" value="Cyt_P450_E_grp-I"/>
</dbReference>
<dbReference type="GO" id="GO:0005506">
    <property type="term" value="F:iron ion binding"/>
    <property type="evidence" value="ECO:0007669"/>
    <property type="project" value="InterPro"/>
</dbReference>
<evidence type="ECO:0000256" key="1">
    <source>
        <dbReference type="ARBA" id="ARBA00001971"/>
    </source>
</evidence>
<keyword evidence="6 15" id="KW-0812">Transmembrane</keyword>
<dbReference type="InterPro" id="IPR036396">
    <property type="entry name" value="Cyt_P450_sf"/>
</dbReference>
<keyword evidence="17" id="KW-1185">Reference proteome</keyword>
<reference evidence="16 17" key="1">
    <citation type="submission" date="2018-11" db="EMBL/GenBank/DDBJ databases">
        <title>Genome assembly of Steccherinum ochraceum LE-BIN_3174, the white-rot fungus of the Steccherinaceae family (The Residual Polyporoid clade, Polyporales, Basidiomycota).</title>
        <authorList>
            <person name="Fedorova T.V."/>
            <person name="Glazunova O.A."/>
            <person name="Landesman E.O."/>
            <person name="Moiseenko K.V."/>
            <person name="Psurtseva N.V."/>
            <person name="Savinova O.S."/>
            <person name="Shakhova N.V."/>
            <person name="Tyazhelova T.V."/>
            <person name="Vasina D.V."/>
        </authorList>
    </citation>
    <scope>NUCLEOTIDE SEQUENCE [LARGE SCALE GENOMIC DNA]</scope>
    <source>
        <strain evidence="16 17">LE-BIN_3174</strain>
    </source>
</reference>
<dbReference type="InterPro" id="IPR017972">
    <property type="entry name" value="Cyt_P450_CS"/>
</dbReference>
<evidence type="ECO:0000256" key="15">
    <source>
        <dbReference type="SAM" id="Phobius"/>
    </source>
</evidence>
<gene>
    <name evidence="16" type="ORF">EIP91_004273</name>
</gene>
<comment type="caution">
    <text evidence="16">The sequence shown here is derived from an EMBL/GenBank/DDBJ whole genome shotgun (WGS) entry which is preliminary data.</text>
</comment>
<feature type="transmembrane region" description="Helical" evidence="15">
    <location>
        <begin position="24"/>
        <end position="42"/>
    </location>
</feature>
<evidence type="ECO:0000256" key="9">
    <source>
        <dbReference type="ARBA" id="ARBA00023002"/>
    </source>
</evidence>
<evidence type="ECO:0000256" key="7">
    <source>
        <dbReference type="ARBA" id="ARBA00022723"/>
    </source>
</evidence>
<evidence type="ECO:0000256" key="3">
    <source>
        <dbReference type="ARBA" id="ARBA00005179"/>
    </source>
</evidence>
<keyword evidence="10 13" id="KW-0408">Iron</keyword>
<comment type="pathway">
    <text evidence="3">Secondary metabolite biosynthesis.</text>
</comment>
<feature type="binding site" description="axial binding residue" evidence="13">
    <location>
        <position position="425"/>
    </location>
    <ligand>
        <name>heme</name>
        <dbReference type="ChEBI" id="CHEBI:30413"/>
    </ligand>
    <ligandPart>
        <name>Fe</name>
        <dbReference type="ChEBI" id="CHEBI:18248"/>
    </ligandPart>
</feature>
<proteinExistence type="inferred from homology"/>
<dbReference type="GO" id="GO:0020037">
    <property type="term" value="F:heme binding"/>
    <property type="evidence" value="ECO:0007669"/>
    <property type="project" value="InterPro"/>
</dbReference>
<dbReference type="Pfam" id="PF00067">
    <property type="entry name" value="p450"/>
    <property type="match status" value="2"/>
</dbReference>
<name>A0A4R0RFA1_9APHY</name>
<evidence type="ECO:0000256" key="5">
    <source>
        <dbReference type="ARBA" id="ARBA00022617"/>
    </source>
</evidence>
<dbReference type="GO" id="GO:0016705">
    <property type="term" value="F:oxidoreductase activity, acting on paired donors, with incorporation or reduction of molecular oxygen"/>
    <property type="evidence" value="ECO:0007669"/>
    <property type="project" value="InterPro"/>
</dbReference>
<comment type="subcellular location">
    <subcellularLocation>
        <location evidence="2">Membrane</location>
    </subcellularLocation>
</comment>
<protein>
    <recommendedName>
        <fullName evidence="18">Cytochrome P450-dit2</fullName>
    </recommendedName>
</protein>
<evidence type="ECO:0000313" key="16">
    <source>
        <dbReference type="EMBL" id="TCD64295.1"/>
    </source>
</evidence>
<dbReference type="InterPro" id="IPR050364">
    <property type="entry name" value="Cytochrome_P450_fung"/>
</dbReference>
<dbReference type="InterPro" id="IPR001128">
    <property type="entry name" value="Cyt_P450"/>
</dbReference>
<dbReference type="GO" id="GO:0004497">
    <property type="term" value="F:monooxygenase activity"/>
    <property type="evidence" value="ECO:0007669"/>
    <property type="project" value="UniProtKB-KW"/>
</dbReference>
<evidence type="ECO:0000256" key="11">
    <source>
        <dbReference type="ARBA" id="ARBA00023033"/>
    </source>
</evidence>
<accession>A0A4R0RFA1</accession>
<evidence type="ECO:0000256" key="2">
    <source>
        <dbReference type="ARBA" id="ARBA00004370"/>
    </source>
</evidence>
<dbReference type="GO" id="GO:0016020">
    <property type="term" value="C:membrane"/>
    <property type="evidence" value="ECO:0007669"/>
    <property type="project" value="UniProtKB-SubCell"/>
</dbReference>
<evidence type="ECO:0000313" key="17">
    <source>
        <dbReference type="Proteomes" id="UP000292702"/>
    </source>
</evidence>
<keyword evidence="5 13" id="KW-0349">Heme</keyword>
<dbReference type="CDD" id="cd11065">
    <property type="entry name" value="CYP64-like"/>
    <property type="match status" value="1"/>
</dbReference>
<dbReference type="PRINTS" id="PR00463">
    <property type="entry name" value="EP450I"/>
</dbReference>
<dbReference type="Proteomes" id="UP000292702">
    <property type="component" value="Unassembled WGS sequence"/>
</dbReference>
<evidence type="ECO:0000256" key="6">
    <source>
        <dbReference type="ARBA" id="ARBA00022692"/>
    </source>
</evidence>
<dbReference type="Gene3D" id="1.10.630.10">
    <property type="entry name" value="Cytochrome P450"/>
    <property type="match status" value="1"/>
</dbReference>
<evidence type="ECO:0000256" key="10">
    <source>
        <dbReference type="ARBA" id="ARBA00023004"/>
    </source>
</evidence>
<keyword evidence="12 15" id="KW-0472">Membrane</keyword>
<dbReference type="AlphaFoldDB" id="A0A4R0RFA1"/>
<keyword evidence="7 13" id="KW-0479">Metal-binding</keyword>
<dbReference type="PANTHER" id="PTHR46300:SF2">
    <property type="entry name" value="CYTOCHROME P450 MONOOXYGENASE ALNH-RELATED"/>
    <property type="match status" value="1"/>
</dbReference>
<dbReference type="OrthoDB" id="3934656at2759"/>
<dbReference type="STRING" id="92696.A0A4R0RFA1"/>